<keyword evidence="4" id="KW-0732">Signal</keyword>
<name>A0A8C2RSS7_CAPHI</name>
<dbReference type="Ensembl" id="ENSCHIT00010046734.1">
    <property type="protein sequence ID" value="ENSCHIP00010033262.1"/>
    <property type="gene ID" value="ENSCHIG00010024708.1"/>
</dbReference>
<comment type="similarity">
    <text evidence="2">Belongs to the PLAC1 family.</text>
</comment>
<accession>A0A8C2RSS7</accession>
<organism evidence="5">
    <name type="scientific">Capra hircus</name>
    <name type="common">Goat</name>
    <dbReference type="NCBI Taxonomy" id="9925"/>
    <lineage>
        <taxon>Eukaryota</taxon>
        <taxon>Metazoa</taxon>
        <taxon>Chordata</taxon>
        <taxon>Craniata</taxon>
        <taxon>Vertebrata</taxon>
        <taxon>Euteleostomi</taxon>
        <taxon>Mammalia</taxon>
        <taxon>Eutheria</taxon>
        <taxon>Laurasiatheria</taxon>
        <taxon>Artiodactyla</taxon>
        <taxon>Ruminantia</taxon>
        <taxon>Pecora</taxon>
        <taxon>Bovidae</taxon>
        <taxon>Caprinae</taxon>
        <taxon>Capra</taxon>
    </lineage>
</organism>
<dbReference type="AlphaFoldDB" id="A0A8C2RSS7"/>
<evidence type="ECO:0000256" key="2">
    <source>
        <dbReference type="ARBA" id="ARBA00010071"/>
    </source>
</evidence>
<reference evidence="5" key="1">
    <citation type="submission" date="2019-03" db="EMBL/GenBank/DDBJ databases">
        <title>Genome sequencing and reference-guided assembly of Black Bengal Goat (Capra hircus).</title>
        <authorList>
            <person name="Siddiki A.Z."/>
            <person name="Baten A."/>
            <person name="Billah M."/>
            <person name="Alam M.A.U."/>
            <person name="Shawrob K.S.M."/>
            <person name="Saha S."/>
            <person name="Chowdhury M."/>
            <person name="Rahman A.H."/>
            <person name="Stear M."/>
            <person name="Miah G."/>
            <person name="Das G.B."/>
            <person name="Hossain M.M."/>
            <person name="Kumkum M."/>
            <person name="Islam M.S."/>
            <person name="Mollah A.M."/>
            <person name="Ahsan A."/>
            <person name="Tusar F."/>
            <person name="Khan M.K.I."/>
        </authorList>
    </citation>
    <scope>NUCLEOTIDE SEQUENCE [LARGE SCALE GENOMIC DNA]</scope>
</reference>
<dbReference type="GO" id="GO:0005576">
    <property type="term" value="C:extracellular region"/>
    <property type="evidence" value="ECO:0007669"/>
    <property type="project" value="UniProtKB-SubCell"/>
</dbReference>
<evidence type="ECO:0000256" key="4">
    <source>
        <dbReference type="ARBA" id="ARBA00022729"/>
    </source>
</evidence>
<proteinExistence type="inferred from homology"/>
<dbReference type="InterPro" id="IPR033222">
    <property type="entry name" value="PLAC1_fam"/>
</dbReference>
<sequence>MWTFQSFRRNVNVFELSVSQGHPDLLSMKVRCSYFWFYAKIKPTLFHNLYMNPDEAFLGDDCPVTYVSPDAHYEFFYYSNKCGIVTKTFQETLLLQTKIKYLSSNSGDMAEMPVSCVVTKQAWISPF</sequence>
<comment type="subcellular location">
    <subcellularLocation>
        <location evidence="1">Secreted</location>
    </subcellularLocation>
</comment>
<evidence type="ECO:0008006" key="6">
    <source>
        <dbReference type="Google" id="ProtNLM"/>
    </source>
</evidence>
<dbReference type="PANTHER" id="PTHR14380:SF3">
    <property type="entry name" value="OOCYTE-SECRETED PROTEIN 1"/>
    <property type="match status" value="1"/>
</dbReference>
<reference evidence="5" key="2">
    <citation type="submission" date="2025-08" db="UniProtKB">
        <authorList>
            <consortium name="Ensembl"/>
        </authorList>
    </citation>
    <scope>IDENTIFICATION</scope>
</reference>
<evidence type="ECO:0000256" key="1">
    <source>
        <dbReference type="ARBA" id="ARBA00004613"/>
    </source>
</evidence>
<keyword evidence="3" id="KW-0964">Secreted</keyword>
<protein>
    <recommendedName>
        <fullName evidence="6">ZP domain-containing protein</fullName>
    </recommendedName>
</protein>
<dbReference type="PANTHER" id="PTHR14380">
    <property type="entry name" value="PLACENTA-SPECIFIC PROTEIN 1"/>
    <property type="match status" value="1"/>
</dbReference>
<evidence type="ECO:0000313" key="5">
    <source>
        <dbReference type="Ensembl" id="ENSCHIP00010033262.1"/>
    </source>
</evidence>
<dbReference type="Gene3D" id="2.60.40.3210">
    <property type="entry name" value="Zona pellucida, ZP-N domain"/>
    <property type="match status" value="1"/>
</dbReference>
<evidence type="ECO:0000256" key="3">
    <source>
        <dbReference type="ARBA" id="ARBA00022525"/>
    </source>
</evidence>